<comment type="subcellular location">
    <subcellularLocation>
        <location evidence="1">Nucleus</location>
    </subcellularLocation>
</comment>
<dbReference type="GO" id="GO:0005634">
    <property type="term" value="C:nucleus"/>
    <property type="evidence" value="ECO:0007669"/>
    <property type="project" value="UniProtKB-SubCell"/>
</dbReference>
<reference evidence="4 5" key="1">
    <citation type="submission" date="2018-04" db="EMBL/GenBank/DDBJ databases">
        <title>The genome of golden apple snail Pomacea canaliculata provides insight into stress tolerance and invasive adaptation.</title>
        <authorList>
            <person name="Liu C."/>
            <person name="Liu B."/>
            <person name="Ren Y."/>
            <person name="Zhang Y."/>
            <person name="Wang H."/>
            <person name="Li S."/>
            <person name="Jiang F."/>
            <person name="Yin L."/>
            <person name="Zhang G."/>
            <person name="Qian W."/>
            <person name="Fan W."/>
        </authorList>
    </citation>
    <scope>NUCLEOTIDE SEQUENCE [LARGE SCALE GENOMIC DNA]</scope>
    <source>
        <strain evidence="4">SZHN2017</strain>
        <tissue evidence="4">Muscle</tissue>
    </source>
</reference>
<dbReference type="AlphaFoldDB" id="A0A2T7NCI8"/>
<evidence type="ECO:0000259" key="3">
    <source>
        <dbReference type="PROSITE" id="PS50803"/>
    </source>
</evidence>
<keyword evidence="5" id="KW-1185">Reference proteome</keyword>
<evidence type="ECO:0000313" key="5">
    <source>
        <dbReference type="Proteomes" id="UP000245119"/>
    </source>
</evidence>
<sequence>MIHNNLFLRGWGKKKIASNHFGLLRRPSNTLNLVTRGVVGPQSAASSAAAVAAAAAAAAAGGHPSYSDLLLKTYESTLMSRYGMTSPMTTFNPALCSPLTLSMAAATSPAVGPFGVSMRGPLTHLSIPAPPPGSFQHLLASMTSSAAKARETYVDLSSPVSAQPPPPPVTSQAGTVTSSSPPDDRRSSSIASLRLKAREHEIRMGGNVRGCNDPSVTRFCPSEDEARARN</sequence>
<name>A0A2T7NCI8_POMCA</name>
<evidence type="ECO:0000256" key="2">
    <source>
        <dbReference type="SAM" id="MobiDB-lite"/>
    </source>
</evidence>
<gene>
    <name evidence="4" type="ORF">C0Q70_21438</name>
</gene>
<feature type="compositionally biased region" description="Low complexity" evidence="2">
    <location>
        <begin position="170"/>
        <end position="181"/>
    </location>
</feature>
<dbReference type="PROSITE" id="PS50803">
    <property type="entry name" value="OAR"/>
    <property type="match status" value="1"/>
</dbReference>
<feature type="region of interest" description="Disordered" evidence="2">
    <location>
        <begin position="153"/>
        <end position="230"/>
    </location>
</feature>
<feature type="domain" description="OAR" evidence="3">
    <location>
        <begin position="188"/>
        <end position="201"/>
    </location>
</feature>
<evidence type="ECO:0000256" key="1">
    <source>
        <dbReference type="ARBA" id="ARBA00004123"/>
    </source>
</evidence>
<comment type="caution">
    <text evidence="4">The sequence shown here is derived from an EMBL/GenBank/DDBJ whole genome shotgun (WGS) entry which is preliminary data.</text>
</comment>
<dbReference type="Proteomes" id="UP000245119">
    <property type="component" value="Linkage Group LG14"/>
</dbReference>
<organism evidence="4 5">
    <name type="scientific">Pomacea canaliculata</name>
    <name type="common">Golden apple snail</name>
    <dbReference type="NCBI Taxonomy" id="400727"/>
    <lineage>
        <taxon>Eukaryota</taxon>
        <taxon>Metazoa</taxon>
        <taxon>Spiralia</taxon>
        <taxon>Lophotrochozoa</taxon>
        <taxon>Mollusca</taxon>
        <taxon>Gastropoda</taxon>
        <taxon>Caenogastropoda</taxon>
        <taxon>Architaenioglossa</taxon>
        <taxon>Ampullarioidea</taxon>
        <taxon>Ampullariidae</taxon>
        <taxon>Pomacea</taxon>
    </lineage>
</organism>
<dbReference type="OrthoDB" id="6159439at2759"/>
<evidence type="ECO:0000313" key="4">
    <source>
        <dbReference type="EMBL" id="PVD18881.1"/>
    </source>
</evidence>
<accession>A0A2T7NCI8</accession>
<protein>
    <recommendedName>
        <fullName evidence="3">OAR domain-containing protein</fullName>
    </recommendedName>
</protein>
<dbReference type="InterPro" id="IPR003654">
    <property type="entry name" value="OAR_dom"/>
</dbReference>
<dbReference type="STRING" id="400727.A0A2T7NCI8"/>
<proteinExistence type="predicted"/>
<dbReference type="Pfam" id="PF03826">
    <property type="entry name" value="OAR"/>
    <property type="match status" value="1"/>
</dbReference>
<dbReference type="EMBL" id="PZQS01000014">
    <property type="protein sequence ID" value="PVD18881.1"/>
    <property type="molecule type" value="Genomic_DNA"/>
</dbReference>